<evidence type="ECO:0008006" key="4">
    <source>
        <dbReference type="Google" id="ProtNLM"/>
    </source>
</evidence>
<evidence type="ECO:0000256" key="1">
    <source>
        <dbReference type="SAM" id="SignalP"/>
    </source>
</evidence>
<sequence>MNCFKLSWWVIITLLGASPISAFATKVSLDAICPSLSGEWQGSAANPNGASKRVTSSIMCSADGRNMYISVSQGARFVNSETWWFRQRGSDIELVYSDGINADIYQTLTLYQQAGGFAFLGAGEIKQRPALIRLSFDAQSVDAQTQWLWQQSAHFLDDDSDHYQVVRGISLMPVE</sequence>
<dbReference type="Proteomes" id="UP001203212">
    <property type="component" value="Unassembled WGS sequence"/>
</dbReference>
<feature type="chain" id="PRO_5046428805" description="DUF1579 domain-containing protein" evidence="1">
    <location>
        <begin position="25"/>
        <end position="175"/>
    </location>
</feature>
<keyword evidence="3" id="KW-1185">Reference proteome</keyword>
<gene>
    <name evidence="2" type="ORF">L2689_12440</name>
</gene>
<keyword evidence="1" id="KW-0732">Signal</keyword>
<dbReference type="EMBL" id="JAKILK010000006">
    <property type="protein sequence ID" value="MCL1118046.1"/>
    <property type="molecule type" value="Genomic_DNA"/>
</dbReference>
<accession>A0ABT0L2U6</accession>
<protein>
    <recommendedName>
        <fullName evidence="4">DUF1579 domain-containing protein</fullName>
    </recommendedName>
</protein>
<dbReference type="RefSeq" id="WP_188841974.1">
    <property type="nucleotide sequence ID" value="NZ_BMOT01000007.1"/>
</dbReference>
<name>A0ABT0L2U6_9GAMM</name>
<feature type="signal peptide" evidence="1">
    <location>
        <begin position="1"/>
        <end position="24"/>
    </location>
</feature>
<reference evidence="2 3" key="1">
    <citation type="submission" date="2022-01" db="EMBL/GenBank/DDBJ databases">
        <title>Whole genome-based taxonomy of the Shewanellaceae.</title>
        <authorList>
            <person name="Martin-Rodriguez A.J."/>
        </authorList>
    </citation>
    <scope>NUCLEOTIDE SEQUENCE [LARGE SCALE GENOMIC DNA]</scope>
    <source>
        <strain evidence="2 3">JCM 17801</strain>
    </source>
</reference>
<proteinExistence type="predicted"/>
<comment type="caution">
    <text evidence="2">The sequence shown here is derived from an EMBL/GenBank/DDBJ whole genome shotgun (WGS) entry which is preliminary data.</text>
</comment>
<organism evidence="2 3">
    <name type="scientific">Shewanella aestuarii</name>
    <dbReference type="NCBI Taxonomy" id="1028752"/>
    <lineage>
        <taxon>Bacteria</taxon>
        <taxon>Pseudomonadati</taxon>
        <taxon>Pseudomonadota</taxon>
        <taxon>Gammaproteobacteria</taxon>
        <taxon>Alteromonadales</taxon>
        <taxon>Shewanellaceae</taxon>
        <taxon>Shewanella</taxon>
    </lineage>
</organism>
<evidence type="ECO:0000313" key="3">
    <source>
        <dbReference type="Proteomes" id="UP001203212"/>
    </source>
</evidence>
<evidence type="ECO:0000313" key="2">
    <source>
        <dbReference type="EMBL" id="MCL1118046.1"/>
    </source>
</evidence>